<evidence type="ECO:0000259" key="7">
    <source>
        <dbReference type="PROSITE" id="PS51733"/>
    </source>
</evidence>
<dbReference type="Pfam" id="PF03099">
    <property type="entry name" value="BPL_LplA_LipB"/>
    <property type="match status" value="1"/>
</dbReference>
<dbReference type="AlphaFoldDB" id="A0A9Q6Z0V7"/>
<dbReference type="Proteomes" id="UP000595373">
    <property type="component" value="Chromosome"/>
</dbReference>
<proteinExistence type="predicted"/>
<dbReference type="InterPro" id="IPR004408">
    <property type="entry name" value="Biotin_CoA_COase_ligase"/>
</dbReference>
<dbReference type="NCBIfam" id="TIGR00121">
    <property type="entry name" value="birA_ligase"/>
    <property type="match status" value="1"/>
</dbReference>
<evidence type="ECO:0000313" key="9">
    <source>
        <dbReference type="Proteomes" id="UP000595373"/>
    </source>
</evidence>
<reference evidence="8 9" key="1">
    <citation type="submission" date="2020-12" db="EMBL/GenBank/DDBJ databases">
        <title>ASc-MMNZ-VFA-070.</title>
        <authorList>
            <person name="Schryvers A."/>
            <person name="Mostafa Nazari M."/>
            <person name="Farshchi Andisi V."/>
            <person name="Timsit E."/>
            <person name="Walter Morck D."/>
        </authorList>
    </citation>
    <scope>NUCLEOTIDE SEQUENCE [LARGE SCALE GENOMIC DNA]</scope>
    <source>
        <strain evidence="8 9">ASc-MMNZ-VFA-070</strain>
    </source>
</reference>
<dbReference type="SUPFAM" id="SSF55681">
    <property type="entry name" value="Class II aaRS and biotin synthetases"/>
    <property type="match status" value="1"/>
</dbReference>
<dbReference type="GO" id="GO:0004077">
    <property type="term" value="F:biotin--[biotin carboxyl-carrier protein] ligase activity"/>
    <property type="evidence" value="ECO:0007669"/>
    <property type="project" value="UniProtKB-EC"/>
</dbReference>
<dbReference type="PROSITE" id="PS51733">
    <property type="entry name" value="BPL_LPL_CATALYTIC"/>
    <property type="match status" value="1"/>
</dbReference>
<dbReference type="InterPro" id="IPR003142">
    <property type="entry name" value="BPL_C"/>
</dbReference>
<keyword evidence="3" id="KW-0067">ATP-binding</keyword>
<dbReference type="InterPro" id="IPR008988">
    <property type="entry name" value="Transcriptional_repressor_C"/>
</dbReference>
<protein>
    <recommendedName>
        <fullName evidence="5">biotin--[biotin carboxyl-carrier protein] ligase</fullName>
        <ecNumber evidence="5">6.3.4.15</ecNumber>
    </recommendedName>
</protein>
<feature type="domain" description="BPL/LPL catalytic" evidence="7">
    <location>
        <begin position="59"/>
        <end position="243"/>
    </location>
</feature>
<dbReference type="CDD" id="cd16442">
    <property type="entry name" value="BPL"/>
    <property type="match status" value="1"/>
</dbReference>
<name>A0A9Q6Z0V7_HISSO</name>
<accession>A0A9Q6Z0V7</accession>
<dbReference type="Gene3D" id="3.30.930.10">
    <property type="entry name" value="Bira Bifunctional Protein, Domain 2"/>
    <property type="match status" value="1"/>
</dbReference>
<dbReference type="GO" id="GO:0005524">
    <property type="term" value="F:ATP binding"/>
    <property type="evidence" value="ECO:0007669"/>
    <property type="project" value="UniProtKB-KW"/>
</dbReference>
<sequence length="310" mass="35504">MFKLLSILADCKPYSYENLTALLDLTKEQLEERIAQLRQQGIFIVIDEQNISLKPQLPLLNLSYLATKLSPYKIYYHPIINSTNQYLMENILQLKKGDLCFTEYQFAGRGRRGREWQSPFAGQLMVSFYWTFNPTVSLNGLSSVLGLATAEVLNEMGAGVKLKWPNDLLLFGRKLAGILVEIVNAKNGLLNFIVGIGINLSLPQENKIDQPWAELLETLPEIDRNDLAIQLVKKWYQYLTIFEQQGMHAFFQRWIKLDYFFGQEVNIISEKEIVCGIEQGIDEEGYLLVALNNGVLRKFNGGEVSLRKKE</sequence>
<dbReference type="Pfam" id="PF02237">
    <property type="entry name" value="BPL_C"/>
    <property type="match status" value="1"/>
</dbReference>
<dbReference type="RefSeq" id="WP_075294322.1">
    <property type="nucleotide sequence ID" value="NZ_CP018802.1"/>
</dbReference>
<dbReference type="OrthoDB" id="9807064at2"/>
<dbReference type="GO" id="GO:0005737">
    <property type="term" value="C:cytoplasm"/>
    <property type="evidence" value="ECO:0007669"/>
    <property type="project" value="TreeGrafter"/>
</dbReference>
<evidence type="ECO:0000256" key="5">
    <source>
        <dbReference type="ARBA" id="ARBA00024227"/>
    </source>
</evidence>
<keyword evidence="2" id="KW-0547">Nucleotide-binding</keyword>
<evidence type="ECO:0000256" key="4">
    <source>
        <dbReference type="ARBA" id="ARBA00023267"/>
    </source>
</evidence>
<comment type="catalytic activity">
    <reaction evidence="6">
        <text>biotin + L-lysyl-[protein] + ATP = N(6)-biotinyl-L-lysyl-[protein] + AMP + diphosphate + H(+)</text>
        <dbReference type="Rhea" id="RHEA:11756"/>
        <dbReference type="Rhea" id="RHEA-COMP:9752"/>
        <dbReference type="Rhea" id="RHEA-COMP:10505"/>
        <dbReference type="ChEBI" id="CHEBI:15378"/>
        <dbReference type="ChEBI" id="CHEBI:29969"/>
        <dbReference type="ChEBI" id="CHEBI:30616"/>
        <dbReference type="ChEBI" id="CHEBI:33019"/>
        <dbReference type="ChEBI" id="CHEBI:57586"/>
        <dbReference type="ChEBI" id="CHEBI:83144"/>
        <dbReference type="ChEBI" id="CHEBI:456215"/>
        <dbReference type="EC" id="6.3.4.15"/>
    </reaction>
</comment>
<evidence type="ECO:0000256" key="3">
    <source>
        <dbReference type="ARBA" id="ARBA00022840"/>
    </source>
</evidence>
<dbReference type="InterPro" id="IPR004143">
    <property type="entry name" value="BPL_LPL_catalytic"/>
</dbReference>
<gene>
    <name evidence="8" type="primary">birA</name>
    <name evidence="8" type="ORF">JFL49_07905</name>
</gene>
<dbReference type="PANTHER" id="PTHR12835">
    <property type="entry name" value="BIOTIN PROTEIN LIGASE"/>
    <property type="match status" value="1"/>
</dbReference>
<dbReference type="EC" id="6.3.4.15" evidence="5"/>
<dbReference type="InterPro" id="IPR045864">
    <property type="entry name" value="aa-tRNA-synth_II/BPL/LPL"/>
</dbReference>
<dbReference type="EMBL" id="CP066558">
    <property type="protein sequence ID" value="QQF81976.1"/>
    <property type="molecule type" value="Genomic_DNA"/>
</dbReference>
<organism evidence="8 9">
    <name type="scientific">Histophilus somni</name>
    <name type="common">Haemophilus somnus</name>
    <dbReference type="NCBI Taxonomy" id="731"/>
    <lineage>
        <taxon>Bacteria</taxon>
        <taxon>Pseudomonadati</taxon>
        <taxon>Pseudomonadota</taxon>
        <taxon>Gammaproteobacteria</taxon>
        <taxon>Pasteurellales</taxon>
        <taxon>Pasteurellaceae</taxon>
        <taxon>Histophilus</taxon>
    </lineage>
</organism>
<dbReference type="PANTHER" id="PTHR12835:SF5">
    <property type="entry name" value="BIOTIN--PROTEIN LIGASE"/>
    <property type="match status" value="1"/>
</dbReference>
<keyword evidence="9" id="KW-1185">Reference proteome</keyword>
<dbReference type="NCBIfam" id="NF008847">
    <property type="entry name" value="PRK11886.1-2"/>
    <property type="match status" value="1"/>
</dbReference>
<dbReference type="Gene3D" id="2.30.30.100">
    <property type="match status" value="1"/>
</dbReference>
<evidence type="ECO:0000256" key="2">
    <source>
        <dbReference type="ARBA" id="ARBA00022741"/>
    </source>
</evidence>
<evidence type="ECO:0000256" key="6">
    <source>
        <dbReference type="ARBA" id="ARBA00047846"/>
    </source>
</evidence>
<evidence type="ECO:0000313" key="8">
    <source>
        <dbReference type="EMBL" id="QQF81976.1"/>
    </source>
</evidence>
<keyword evidence="4" id="KW-0092">Biotin</keyword>
<evidence type="ECO:0000256" key="1">
    <source>
        <dbReference type="ARBA" id="ARBA00022598"/>
    </source>
</evidence>
<keyword evidence="1 8" id="KW-0436">Ligase</keyword>
<dbReference type="SUPFAM" id="SSF50037">
    <property type="entry name" value="C-terminal domain of transcriptional repressors"/>
    <property type="match status" value="1"/>
</dbReference>